<evidence type="ECO:0000313" key="4">
    <source>
        <dbReference type="EMBL" id="MFI0793901.1"/>
    </source>
</evidence>
<dbReference type="InterPro" id="IPR039569">
    <property type="entry name" value="FAS1-like_DH_region"/>
</dbReference>
<name>A0ABW7SLY9_9ACTN</name>
<evidence type="ECO:0000259" key="1">
    <source>
        <dbReference type="Pfam" id="PF01796"/>
    </source>
</evidence>
<evidence type="ECO:0000313" key="5">
    <source>
        <dbReference type="Proteomes" id="UP001611075"/>
    </source>
</evidence>
<dbReference type="Gene3D" id="6.10.30.10">
    <property type="match status" value="1"/>
</dbReference>
<gene>
    <name evidence="4" type="ORF">ACH4OY_14600</name>
</gene>
<evidence type="ECO:0000259" key="2">
    <source>
        <dbReference type="Pfam" id="PF12172"/>
    </source>
</evidence>
<keyword evidence="5" id="KW-1185">Reference proteome</keyword>
<dbReference type="InterPro" id="IPR052513">
    <property type="entry name" value="Thioester_dehydratase-like"/>
</dbReference>
<dbReference type="Pfam" id="PF01796">
    <property type="entry name" value="OB_ChsH2_C"/>
    <property type="match status" value="1"/>
</dbReference>
<dbReference type="InterPro" id="IPR002878">
    <property type="entry name" value="ChsH2_C"/>
</dbReference>
<feature type="domain" description="ChsH2 rubredoxin-like zinc ribbon" evidence="2">
    <location>
        <begin position="229"/>
        <end position="263"/>
    </location>
</feature>
<feature type="domain" description="FAS1-like dehydratase" evidence="3">
    <location>
        <begin position="19"/>
        <end position="172"/>
    </location>
</feature>
<dbReference type="Proteomes" id="UP001611075">
    <property type="component" value="Unassembled WGS sequence"/>
</dbReference>
<evidence type="ECO:0000259" key="3">
    <source>
        <dbReference type="Pfam" id="PF13452"/>
    </source>
</evidence>
<proteinExistence type="predicted"/>
<dbReference type="PANTHER" id="PTHR34075:SF5">
    <property type="entry name" value="BLR3430 PROTEIN"/>
    <property type="match status" value="1"/>
</dbReference>
<feature type="domain" description="ChsH2 C-terminal OB-fold" evidence="1">
    <location>
        <begin position="268"/>
        <end position="327"/>
    </location>
</feature>
<accession>A0ABW7SLY9</accession>
<dbReference type="Gene3D" id="3.10.129.10">
    <property type="entry name" value="Hotdog Thioesterase"/>
    <property type="match status" value="1"/>
</dbReference>
<dbReference type="Pfam" id="PF12172">
    <property type="entry name" value="zf-ChsH2"/>
    <property type="match status" value="1"/>
</dbReference>
<dbReference type="InterPro" id="IPR029069">
    <property type="entry name" value="HotDog_dom_sf"/>
</dbReference>
<dbReference type="InterPro" id="IPR022002">
    <property type="entry name" value="ChsH2_Znr"/>
</dbReference>
<sequence length="346" mass="37583">MTTTTATDEQVFLENIRAFIGQEATPVRRAQEPVNRPMIRHFVEAMGDENPVYLDDEAAGATGRDGIVAPPPMLSTWLMVGYRAHQAAASGAAPDTPMARLLGLLAEAGFTGVVATNDEQTYHRELRLGDDLSMTTVIEDVSACKRTGLGAGHFITTLRTYRDQHGQVVAEQRFRILRFNPQSTTSAAAPAAAKDTEAVPAGAPAAATTGADPAVRPKPFILRDNEFWFKAARERRLVIQCCADCGVLRHPPSPACPHCRSFGWHEAPASGRGTVHSYVTSHHPKAPGFDYPLPVVLVDLEEGTRLVADYAGDPADIHIGMPVEIEWLDRDDELTLPRFRAVGEEA</sequence>
<dbReference type="Pfam" id="PF13452">
    <property type="entry name" value="FAS1_DH_region"/>
    <property type="match status" value="1"/>
</dbReference>
<dbReference type="InterPro" id="IPR012340">
    <property type="entry name" value="NA-bd_OB-fold"/>
</dbReference>
<dbReference type="SUPFAM" id="SSF50249">
    <property type="entry name" value="Nucleic acid-binding proteins"/>
    <property type="match status" value="1"/>
</dbReference>
<protein>
    <submittedName>
        <fullName evidence="4">Bifunctional MaoC family dehydratase N-terminal/OB-fold nucleic acid binding domain-containing protein</fullName>
    </submittedName>
</protein>
<comment type="caution">
    <text evidence="4">The sequence shown here is derived from an EMBL/GenBank/DDBJ whole genome shotgun (WGS) entry which is preliminary data.</text>
</comment>
<dbReference type="PANTHER" id="PTHR34075">
    <property type="entry name" value="BLR3430 PROTEIN"/>
    <property type="match status" value="1"/>
</dbReference>
<dbReference type="SUPFAM" id="SSF54637">
    <property type="entry name" value="Thioesterase/thiol ester dehydrase-isomerase"/>
    <property type="match status" value="1"/>
</dbReference>
<reference evidence="4 5" key="1">
    <citation type="submission" date="2024-10" db="EMBL/GenBank/DDBJ databases">
        <title>The Natural Products Discovery Center: Release of the First 8490 Sequenced Strains for Exploring Actinobacteria Biosynthetic Diversity.</title>
        <authorList>
            <person name="Kalkreuter E."/>
            <person name="Kautsar S.A."/>
            <person name="Yang D."/>
            <person name="Bader C.D."/>
            <person name="Teijaro C.N."/>
            <person name="Fluegel L."/>
            <person name="Davis C.M."/>
            <person name="Simpson J.R."/>
            <person name="Lauterbach L."/>
            <person name="Steele A.D."/>
            <person name="Gui C."/>
            <person name="Meng S."/>
            <person name="Li G."/>
            <person name="Viehrig K."/>
            <person name="Ye F."/>
            <person name="Su P."/>
            <person name="Kiefer A.F."/>
            <person name="Nichols A."/>
            <person name="Cepeda A.J."/>
            <person name="Yan W."/>
            <person name="Fan B."/>
            <person name="Jiang Y."/>
            <person name="Adhikari A."/>
            <person name="Zheng C.-J."/>
            <person name="Schuster L."/>
            <person name="Cowan T.M."/>
            <person name="Smanski M.J."/>
            <person name="Chevrette M.G."/>
            <person name="De Carvalho L.P.S."/>
            <person name="Shen B."/>
        </authorList>
    </citation>
    <scope>NUCLEOTIDE SEQUENCE [LARGE SCALE GENOMIC DNA]</scope>
    <source>
        <strain evidence="4 5">NPDC021253</strain>
    </source>
</reference>
<dbReference type="EMBL" id="JBIRPU010000008">
    <property type="protein sequence ID" value="MFI0793901.1"/>
    <property type="molecule type" value="Genomic_DNA"/>
</dbReference>
<dbReference type="RefSeq" id="WP_396679738.1">
    <property type="nucleotide sequence ID" value="NZ_JBIRPU010000008.1"/>
</dbReference>
<organism evidence="4 5">
    <name type="scientific">Micromonospora rubida</name>
    <dbReference type="NCBI Taxonomy" id="2697657"/>
    <lineage>
        <taxon>Bacteria</taxon>
        <taxon>Bacillati</taxon>
        <taxon>Actinomycetota</taxon>
        <taxon>Actinomycetes</taxon>
        <taxon>Micromonosporales</taxon>
        <taxon>Micromonosporaceae</taxon>
        <taxon>Micromonospora</taxon>
    </lineage>
</organism>
<dbReference type="CDD" id="cd03441">
    <property type="entry name" value="R_hydratase_like"/>
    <property type="match status" value="1"/>
</dbReference>